<dbReference type="PANTHER" id="PTHR36933">
    <property type="entry name" value="SLL0788 PROTEIN"/>
    <property type="match status" value="1"/>
</dbReference>
<evidence type="ECO:0000256" key="1">
    <source>
        <dbReference type="SAM" id="SignalP"/>
    </source>
</evidence>
<dbReference type="EMBL" id="CP014945">
    <property type="protein sequence ID" value="AMT97484.1"/>
    <property type="molecule type" value="Genomic_DNA"/>
</dbReference>
<dbReference type="RefSeq" id="WP_228139851.1">
    <property type="nucleotide sequence ID" value="NZ_CP014945.1"/>
</dbReference>
<evidence type="ECO:0000313" key="3">
    <source>
        <dbReference type="EMBL" id="AMT97484.1"/>
    </source>
</evidence>
<dbReference type="InterPro" id="IPR012347">
    <property type="entry name" value="Ferritin-like"/>
</dbReference>
<protein>
    <recommendedName>
        <fullName evidence="2">DUF305 domain-containing protein</fullName>
    </recommendedName>
</protein>
<dbReference type="InterPro" id="IPR005183">
    <property type="entry name" value="DUF305_CopM-like"/>
</dbReference>
<evidence type="ECO:0000313" key="4">
    <source>
        <dbReference type="Proteomes" id="UP000076104"/>
    </source>
</evidence>
<feature type="domain" description="DUF305" evidence="2">
    <location>
        <begin position="94"/>
        <end position="239"/>
    </location>
</feature>
<keyword evidence="4" id="KW-1185">Reference proteome</keyword>
<feature type="signal peptide" evidence="1">
    <location>
        <begin position="1"/>
        <end position="30"/>
    </location>
</feature>
<dbReference type="Gene3D" id="1.20.1260.10">
    <property type="match status" value="2"/>
</dbReference>
<evidence type="ECO:0000259" key="2">
    <source>
        <dbReference type="Pfam" id="PF03713"/>
    </source>
</evidence>
<accession>A0ABN4N512</accession>
<reference evidence="3 4" key="1">
    <citation type="submission" date="2016-03" db="EMBL/GenBank/DDBJ databases">
        <title>Genome sequencing of Psychrobacter alimentarius PAMC 27889.</title>
        <authorList>
            <person name="Lee J."/>
            <person name="Kim O.-S."/>
        </authorList>
    </citation>
    <scope>NUCLEOTIDE SEQUENCE [LARGE SCALE GENOMIC DNA]</scope>
    <source>
        <strain evidence="3 4">PAMC 27889</strain>
    </source>
</reference>
<dbReference type="Pfam" id="PF03713">
    <property type="entry name" value="DUF305"/>
    <property type="match status" value="1"/>
</dbReference>
<dbReference type="GeneID" id="33060724"/>
<keyword evidence="1" id="KW-0732">Signal</keyword>
<proteinExistence type="predicted"/>
<dbReference type="PROSITE" id="PS51257">
    <property type="entry name" value="PROKAR_LIPOPROTEIN"/>
    <property type="match status" value="1"/>
</dbReference>
<organism evidence="3 4">
    <name type="scientific">Psychrobacter alimentarius</name>
    <dbReference type="NCBI Taxonomy" id="261164"/>
    <lineage>
        <taxon>Bacteria</taxon>
        <taxon>Pseudomonadati</taxon>
        <taxon>Pseudomonadota</taxon>
        <taxon>Gammaproteobacteria</taxon>
        <taxon>Moraxellales</taxon>
        <taxon>Moraxellaceae</taxon>
        <taxon>Psychrobacter</taxon>
    </lineage>
</organism>
<sequence>MKNIIHSRLPVLMVTISTALLFSACQPANEDTNVAEKEAVASDQNTVADTPSMDAHAGHDMSDDTMTDMHQAYNESMTHMHDEMMAGMKYNDPDAAFAQGMLGHHIGAVDMAEIQLKYGADEEMLQLAQNVIDTQKVEIEQMQSWLASNPDATEPMTDTKAVQKAYADGMDAMHSEMMAAIADTNPDRAFARGMLSHHIGAVNMATVELKYGKNEEMRKLAQAIIDAQQPEIEQMQDWLAKNKA</sequence>
<gene>
    <name evidence="3" type="ORF">A3K91_1891</name>
</gene>
<dbReference type="PANTHER" id="PTHR36933:SF1">
    <property type="entry name" value="SLL0788 PROTEIN"/>
    <property type="match status" value="1"/>
</dbReference>
<dbReference type="Proteomes" id="UP000076104">
    <property type="component" value="Chromosome"/>
</dbReference>
<feature type="chain" id="PRO_5046532520" description="DUF305 domain-containing protein" evidence="1">
    <location>
        <begin position="31"/>
        <end position="244"/>
    </location>
</feature>
<name>A0ABN4N512_9GAMM</name>